<gene>
    <name evidence="2" type="ORF">PNAL_LOCUS10189</name>
</gene>
<evidence type="ECO:0000256" key="1">
    <source>
        <dbReference type="SAM" id="MobiDB-lite"/>
    </source>
</evidence>
<reference evidence="2" key="1">
    <citation type="submission" date="2021-07" db="EMBL/GenBank/DDBJ databases">
        <authorList>
            <person name="Branca A.L. A."/>
        </authorList>
    </citation>
    <scope>NUCLEOTIDE SEQUENCE</scope>
</reference>
<name>A0A9W4N7Q3_PENNA</name>
<organism evidence="2 3">
    <name type="scientific">Penicillium nalgiovense</name>
    <dbReference type="NCBI Taxonomy" id="60175"/>
    <lineage>
        <taxon>Eukaryota</taxon>
        <taxon>Fungi</taxon>
        <taxon>Dikarya</taxon>
        <taxon>Ascomycota</taxon>
        <taxon>Pezizomycotina</taxon>
        <taxon>Eurotiomycetes</taxon>
        <taxon>Eurotiomycetidae</taxon>
        <taxon>Eurotiales</taxon>
        <taxon>Aspergillaceae</taxon>
        <taxon>Penicillium</taxon>
    </lineage>
</organism>
<comment type="caution">
    <text evidence="2">The sequence shown here is derived from an EMBL/GenBank/DDBJ whole genome shotgun (WGS) entry which is preliminary data.</text>
</comment>
<feature type="region of interest" description="Disordered" evidence="1">
    <location>
        <begin position="1"/>
        <end position="28"/>
    </location>
</feature>
<evidence type="ECO:0000313" key="3">
    <source>
        <dbReference type="Proteomes" id="UP001153461"/>
    </source>
</evidence>
<proteinExistence type="predicted"/>
<feature type="compositionally biased region" description="Basic and acidic residues" evidence="1">
    <location>
        <begin position="1"/>
        <end position="12"/>
    </location>
</feature>
<dbReference type="Proteomes" id="UP001153461">
    <property type="component" value="Unassembled WGS sequence"/>
</dbReference>
<dbReference type="AlphaFoldDB" id="A0A9W4N7Q3"/>
<accession>A0A9W4N7Q3</accession>
<protein>
    <submittedName>
        <fullName evidence="2">Uncharacterized protein</fullName>
    </submittedName>
</protein>
<evidence type="ECO:0000313" key="2">
    <source>
        <dbReference type="EMBL" id="CAG8314677.1"/>
    </source>
</evidence>
<sequence>MHGIKSGRESIRRSANLARSPKRKTTGFPFSDTWGIQENWCVCELRCTRTGIYANLTVIIVKDSATQGSLACFRD</sequence>
<dbReference type="EMBL" id="CAJVNV010000633">
    <property type="protein sequence ID" value="CAG8314677.1"/>
    <property type="molecule type" value="Genomic_DNA"/>
</dbReference>